<reference evidence="2" key="1">
    <citation type="submission" date="2023-08" db="EMBL/GenBank/DDBJ databases">
        <title>Black Yeasts Isolated from many extreme environments.</title>
        <authorList>
            <person name="Coleine C."/>
            <person name="Stajich J.E."/>
            <person name="Selbmann L."/>
        </authorList>
    </citation>
    <scope>NUCLEOTIDE SEQUENCE</scope>
    <source>
        <strain evidence="2">CCFEE 5401</strain>
    </source>
</reference>
<evidence type="ECO:0000313" key="2">
    <source>
        <dbReference type="EMBL" id="KAK5117960.1"/>
    </source>
</evidence>
<accession>A0AAN7TRA2</accession>
<evidence type="ECO:0000313" key="3">
    <source>
        <dbReference type="Proteomes" id="UP001310890"/>
    </source>
</evidence>
<name>A0AAN7TRA2_9PEZI</name>
<feature type="region of interest" description="Disordered" evidence="1">
    <location>
        <begin position="300"/>
        <end position="458"/>
    </location>
</feature>
<gene>
    <name evidence="2" type="ORF">LTR62_004004</name>
</gene>
<proteinExistence type="predicted"/>
<dbReference type="Proteomes" id="UP001310890">
    <property type="component" value="Unassembled WGS sequence"/>
</dbReference>
<comment type="caution">
    <text evidence="2">The sequence shown here is derived from an EMBL/GenBank/DDBJ whole genome shotgun (WGS) entry which is preliminary data.</text>
</comment>
<evidence type="ECO:0000256" key="1">
    <source>
        <dbReference type="SAM" id="MobiDB-lite"/>
    </source>
</evidence>
<sequence>MPLTPEPRARAATPPAPGPLYDHYQPYSPRRSTRTTAQSNPYSSSNADRPPRANTPRHSTPPATAKRARFARQNTQLSSPPSSPASPAQTRLAQHDHKTRKKRLSGKATIGATLSTLSDSDNAAASSSLGPDIADPTAMLPTPSRTPRKRNVAAMNASARILNFQPQDPMDVMPSSRKIKKHGRFSSVNGFDLFDEEHNSREDNIAIFTDANARVPEMDETEDNPFVGPKRNSTRPQRSGRRARTAEVEAMEEAARRNEGVVYVFRGKKVFRRFSDPETDRSSSPVTDLRDVAGQRTLRRQAGAAAQRPLTRSSIQPRLLFPSEDDIRERERVAAEAEEEAMTDIEMTNVHDDVKPIDTSTPARSRGSKLISPPTTTRATRSTNMLGSPNIPTPIIEEEPEPMSVGTGESFALMGERGKKSPFDSWQRTKASRKRAGEASDEGVVGKRTRSAAVGSPS</sequence>
<feature type="compositionally biased region" description="Low complexity" evidence="1">
    <location>
        <begin position="114"/>
        <end position="129"/>
    </location>
</feature>
<organism evidence="2 3">
    <name type="scientific">Meristemomyces frigidus</name>
    <dbReference type="NCBI Taxonomy" id="1508187"/>
    <lineage>
        <taxon>Eukaryota</taxon>
        <taxon>Fungi</taxon>
        <taxon>Dikarya</taxon>
        <taxon>Ascomycota</taxon>
        <taxon>Pezizomycotina</taxon>
        <taxon>Dothideomycetes</taxon>
        <taxon>Dothideomycetidae</taxon>
        <taxon>Mycosphaerellales</taxon>
        <taxon>Teratosphaeriaceae</taxon>
        <taxon>Meristemomyces</taxon>
    </lineage>
</organism>
<feature type="compositionally biased region" description="Basic and acidic residues" evidence="1">
    <location>
        <begin position="325"/>
        <end position="335"/>
    </location>
</feature>
<feature type="compositionally biased region" description="Polar residues" evidence="1">
    <location>
        <begin position="34"/>
        <end position="47"/>
    </location>
</feature>
<dbReference type="AlphaFoldDB" id="A0AAN7TRA2"/>
<feature type="region of interest" description="Disordered" evidence="1">
    <location>
        <begin position="219"/>
        <end position="244"/>
    </location>
</feature>
<feature type="compositionally biased region" description="Low complexity" evidence="1">
    <location>
        <begin position="372"/>
        <end position="383"/>
    </location>
</feature>
<dbReference type="EMBL" id="JAVRRL010000003">
    <property type="protein sequence ID" value="KAK5117960.1"/>
    <property type="molecule type" value="Genomic_DNA"/>
</dbReference>
<protein>
    <submittedName>
        <fullName evidence="2">Uncharacterized protein</fullName>
    </submittedName>
</protein>
<feature type="region of interest" description="Disordered" evidence="1">
    <location>
        <begin position="1"/>
        <end position="150"/>
    </location>
</feature>